<accession>A0A923HI16</accession>
<dbReference type="AlphaFoldDB" id="A0A923HI16"/>
<protein>
    <submittedName>
        <fullName evidence="1">Uncharacterized protein</fullName>
    </submittedName>
</protein>
<dbReference type="Proteomes" id="UP000634011">
    <property type="component" value="Unassembled WGS sequence"/>
</dbReference>
<proteinExistence type="predicted"/>
<keyword evidence="2" id="KW-1185">Reference proteome</keyword>
<evidence type="ECO:0000313" key="1">
    <source>
        <dbReference type="EMBL" id="MBC3862803.1"/>
    </source>
</evidence>
<comment type="caution">
    <text evidence="1">The sequence shown here is derived from an EMBL/GenBank/DDBJ whole genome shotgun (WGS) entry which is preliminary data.</text>
</comment>
<name>A0A923HI16_9BURK</name>
<gene>
    <name evidence="1" type="ORF">H8K32_11875</name>
</gene>
<evidence type="ECO:0000313" key="2">
    <source>
        <dbReference type="Proteomes" id="UP000634011"/>
    </source>
</evidence>
<reference evidence="1" key="1">
    <citation type="submission" date="2020-08" db="EMBL/GenBank/DDBJ databases">
        <title>Novel species isolated from subtropical streams in China.</title>
        <authorList>
            <person name="Lu H."/>
        </authorList>
    </citation>
    <scope>NUCLEOTIDE SEQUENCE</scope>
    <source>
        <strain evidence="1">KACC 12607</strain>
    </source>
</reference>
<sequence>MPGCRRRKTMRKYARPLRRRDITTRFLVDIGIYYQDVLGQARAMTFLRHQEIPEPVIQRVLYTPELRRHY</sequence>
<dbReference type="RefSeq" id="WP_186912752.1">
    <property type="nucleotide sequence ID" value="NZ_JACOFV010000010.1"/>
</dbReference>
<dbReference type="EMBL" id="JACOFV010000010">
    <property type="protein sequence ID" value="MBC3862803.1"/>
    <property type="molecule type" value="Genomic_DNA"/>
</dbReference>
<organism evidence="1 2">
    <name type="scientific">Undibacterium jejuense</name>
    <dbReference type="NCBI Taxonomy" id="1344949"/>
    <lineage>
        <taxon>Bacteria</taxon>
        <taxon>Pseudomonadati</taxon>
        <taxon>Pseudomonadota</taxon>
        <taxon>Betaproteobacteria</taxon>
        <taxon>Burkholderiales</taxon>
        <taxon>Oxalobacteraceae</taxon>
        <taxon>Undibacterium</taxon>
    </lineage>
</organism>